<dbReference type="InterPro" id="IPR038158">
    <property type="entry name" value="H-NOX_domain_sf"/>
</dbReference>
<dbReference type="Gene3D" id="3.30.450.260">
    <property type="entry name" value="Haem NO binding associated domain"/>
    <property type="match status" value="1"/>
</dbReference>
<dbReference type="Pfam" id="PF07701">
    <property type="entry name" value="HNOBA"/>
    <property type="match status" value="2"/>
</dbReference>
<keyword evidence="4" id="KW-0547">Nucleotide-binding</keyword>
<dbReference type="Gene3D" id="6.10.250.780">
    <property type="match status" value="1"/>
</dbReference>
<dbReference type="GO" id="GO:0070026">
    <property type="term" value="F:nitric oxide binding"/>
    <property type="evidence" value="ECO:0007669"/>
    <property type="project" value="TreeGrafter"/>
</dbReference>
<dbReference type="SUPFAM" id="SSF111126">
    <property type="entry name" value="Ligand-binding domain in the NO signalling and Golgi transport"/>
    <property type="match status" value="1"/>
</dbReference>
<feature type="region of interest" description="Disordered" evidence="8">
    <location>
        <begin position="586"/>
        <end position="621"/>
    </location>
</feature>
<dbReference type="InterPro" id="IPR024096">
    <property type="entry name" value="NO_sig/Golgi_transp_ligand-bd"/>
</dbReference>
<evidence type="ECO:0000313" key="10">
    <source>
        <dbReference type="EMBL" id="CAB0002099.1"/>
    </source>
</evidence>
<evidence type="ECO:0000256" key="5">
    <source>
        <dbReference type="ARBA" id="ARBA00023134"/>
    </source>
</evidence>
<name>A0A6H5GKL2_9HEMI</name>
<keyword evidence="11" id="KW-1185">Reference proteome</keyword>
<dbReference type="PANTHER" id="PTHR45655:SF10">
    <property type="entry name" value="SOLUBLE GUANYLATE CYCLASE 88E"/>
    <property type="match status" value="1"/>
</dbReference>
<dbReference type="Pfam" id="PF07700">
    <property type="entry name" value="HNOB"/>
    <property type="match status" value="1"/>
</dbReference>
<feature type="compositionally biased region" description="Polar residues" evidence="8">
    <location>
        <begin position="586"/>
        <end position="602"/>
    </location>
</feature>
<dbReference type="Gene3D" id="3.90.1520.10">
    <property type="entry name" value="H-NOX domain"/>
    <property type="match status" value="1"/>
</dbReference>
<evidence type="ECO:0000256" key="3">
    <source>
        <dbReference type="ARBA" id="ARBA00022490"/>
    </source>
</evidence>
<dbReference type="GO" id="GO:0004383">
    <property type="term" value="F:guanylate cyclase activity"/>
    <property type="evidence" value="ECO:0007669"/>
    <property type="project" value="UniProtKB-EC"/>
</dbReference>
<evidence type="ECO:0000256" key="4">
    <source>
        <dbReference type="ARBA" id="ARBA00022741"/>
    </source>
</evidence>
<dbReference type="SUPFAM" id="SSF55073">
    <property type="entry name" value="Nucleotide cyclase"/>
    <property type="match status" value="1"/>
</dbReference>
<evidence type="ECO:0000259" key="9">
    <source>
        <dbReference type="PROSITE" id="PS50125"/>
    </source>
</evidence>
<dbReference type="GO" id="GO:0019826">
    <property type="term" value="F:oxygen sensor activity"/>
    <property type="evidence" value="ECO:0007669"/>
    <property type="project" value="TreeGrafter"/>
</dbReference>
<organism evidence="10 11">
    <name type="scientific">Nesidiocoris tenuis</name>
    <dbReference type="NCBI Taxonomy" id="355587"/>
    <lineage>
        <taxon>Eukaryota</taxon>
        <taxon>Metazoa</taxon>
        <taxon>Ecdysozoa</taxon>
        <taxon>Arthropoda</taxon>
        <taxon>Hexapoda</taxon>
        <taxon>Insecta</taxon>
        <taxon>Pterygota</taxon>
        <taxon>Neoptera</taxon>
        <taxon>Paraneoptera</taxon>
        <taxon>Hemiptera</taxon>
        <taxon>Heteroptera</taxon>
        <taxon>Panheteroptera</taxon>
        <taxon>Cimicomorpha</taxon>
        <taxon>Miridae</taxon>
        <taxon>Dicyphina</taxon>
        <taxon>Nesidiocoris</taxon>
    </lineage>
</organism>
<sequence>MYGFILLHLQNTIVRDYGAEKWAKMCKYCGFEEHGFLSAQRYPDQYILKIADAAVDVLNVGTNDFFESVGSSFIGFLHDNGHGLIISILGRNFSDFIKSLNYLHSYIGANFLELTAPSFTVERECKNGLILNYHSQRRRLIFYVVGILKTVASEIYNKVLTVDLVREEVGVEGLKAELRLNFANDEFTIRSWGFDKDRRHLPIDLATLLHIFPFAIILNRNMQVEYVGESLIQLIPHAAMAKFQDIFEINPGDKTFSFKKKIQRNPTHTLFVLLSISKRICIFLIDYSNGNLCVGQMKYLETWDMVMYLGTPVIPTLDFLLEIRLFLNDLPMHDFSRQLDEAMDRTNRLLYQMIPKHVADQLKGGQSSVSTCKMYESATVLLSDVVKFTEMCSEMKPMDVVALLNRMYSIFDGLTEKHGVYKLETIGDAYMVVAGLNNEEDHASRLCDMALDMISYMVSLRNPLTGEIRAGISTGPVVAGVVGQKMPRYCLFGQTKQLAAVLETTSQPMKIHLSQLTADSLPSRYAITFKGFATHKKFPLWCFLRKNAEYSNAGQIRTKERRGHAPPPTIFWNSFTYEHYTILTNLQSNSQRKRNSTQNQSRRQTHNGTETQTQNQSQSNSVQILDTFLTNSLSF</sequence>
<dbReference type="Proteomes" id="UP000479000">
    <property type="component" value="Unassembled WGS sequence"/>
</dbReference>
<dbReference type="SMART" id="SM00044">
    <property type="entry name" value="CYCc"/>
    <property type="match status" value="1"/>
</dbReference>
<dbReference type="InterPro" id="IPR011644">
    <property type="entry name" value="Heme_NO-bd"/>
</dbReference>
<dbReference type="GO" id="GO:0005525">
    <property type="term" value="F:GTP binding"/>
    <property type="evidence" value="ECO:0007669"/>
    <property type="project" value="UniProtKB-KW"/>
</dbReference>
<keyword evidence="3" id="KW-0963">Cytoplasm</keyword>
<dbReference type="GO" id="GO:0038060">
    <property type="term" value="P:nitric oxide-cGMP-mediated signaling"/>
    <property type="evidence" value="ECO:0007669"/>
    <property type="project" value="TreeGrafter"/>
</dbReference>
<dbReference type="InterPro" id="IPR042463">
    <property type="entry name" value="HNOB_dom_associated_sf"/>
</dbReference>
<dbReference type="InterPro" id="IPR029787">
    <property type="entry name" value="Nucleotide_cyclase"/>
</dbReference>
<evidence type="ECO:0000256" key="1">
    <source>
        <dbReference type="ARBA" id="ARBA00004496"/>
    </source>
</evidence>
<dbReference type="Gene3D" id="3.30.70.1230">
    <property type="entry name" value="Nucleotide cyclase"/>
    <property type="match status" value="1"/>
</dbReference>
<dbReference type="OrthoDB" id="6127067at2759"/>
<dbReference type="GO" id="GO:0008074">
    <property type="term" value="C:guanylate cyclase complex, soluble"/>
    <property type="evidence" value="ECO:0007669"/>
    <property type="project" value="TreeGrafter"/>
</dbReference>
<dbReference type="CDD" id="cd07302">
    <property type="entry name" value="CHD"/>
    <property type="match status" value="1"/>
</dbReference>
<reference evidence="10 11" key="1">
    <citation type="submission" date="2020-02" db="EMBL/GenBank/DDBJ databases">
        <authorList>
            <person name="Ferguson B K."/>
        </authorList>
    </citation>
    <scope>NUCLEOTIDE SEQUENCE [LARGE SCALE GENOMIC DNA]</scope>
</reference>
<dbReference type="GO" id="GO:0020037">
    <property type="term" value="F:heme binding"/>
    <property type="evidence" value="ECO:0007669"/>
    <property type="project" value="InterPro"/>
</dbReference>
<evidence type="ECO:0000256" key="6">
    <source>
        <dbReference type="ARBA" id="ARBA00023239"/>
    </source>
</evidence>
<dbReference type="AlphaFoldDB" id="A0A6H5GKL2"/>
<evidence type="ECO:0000256" key="7">
    <source>
        <dbReference type="ARBA" id="ARBA00023293"/>
    </source>
</evidence>
<keyword evidence="5" id="KW-0342">GTP-binding</keyword>
<dbReference type="EMBL" id="CADCXU010011939">
    <property type="protein sequence ID" value="CAB0002099.1"/>
    <property type="molecule type" value="Genomic_DNA"/>
</dbReference>
<evidence type="ECO:0000313" key="11">
    <source>
        <dbReference type="Proteomes" id="UP000479000"/>
    </source>
</evidence>
<dbReference type="PANTHER" id="PTHR45655">
    <property type="entry name" value="GUANYLATE CYCLASE SOLUBLE SUBUNIT BETA-2"/>
    <property type="match status" value="1"/>
</dbReference>
<accession>A0A6H5GKL2</accession>
<keyword evidence="6" id="KW-0456">Lyase</keyword>
<evidence type="ECO:0000256" key="2">
    <source>
        <dbReference type="ARBA" id="ARBA00012202"/>
    </source>
</evidence>
<keyword evidence="7" id="KW-0141">cGMP biosynthesis</keyword>
<gene>
    <name evidence="10" type="ORF">NTEN_LOCUS7886</name>
</gene>
<dbReference type="EC" id="4.6.1.2" evidence="2"/>
<protein>
    <recommendedName>
        <fullName evidence="2">guanylate cyclase</fullName>
        <ecNumber evidence="2">4.6.1.2</ecNumber>
    </recommendedName>
</protein>
<dbReference type="InterPro" id="IPR001054">
    <property type="entry name" value="A/G_cyclase"/>
</dbReference>
<dbReference type="PROSITE" id="PS50125">
    <property type="entry name" value="GUANYLATE_CYCLASE_2"/>
    <property type="match status" value="1"/>
</dbReference>
<evidence type="ECO:0000256" key="8">
    <source>
        <dbReference type="SAM" id="MobiDB-lite"/>
    </source>
</evidence>
<dbReference type="GO" id="GO:0070482">
    <property type="term" value="P:response to oxygen levels"/>
    <property type="evidence" value="ECO:0007669"/>
    <property type="project" value="TreeGrafter"/>
</dbReference>
<feature type="compositionally biased region" description="Low complexity" evidence="8">
    <location>
        <begin position="607"/>
        <end position="621"/>
    </location>
</feature>
<comment type="subcellular location">
    <subcellularLocation>
        <location evidence="1">Cytoplasm</location>
    </subcellularLocation>
</comment>
<feature type="domain" description="Guanylate cyclase" evidence="9">
    <location>
        <begin position="379"/>
        <end position="503"/>
    </location>
</feature>
<dbReference type="Pfam" id="PF00211">
    <property type="entry name" value="Guanylate_cyc"/>
    <property type="match status" value="1"/>
</dbReference>
<proteinExistence type="predicted"/>
<dbReference type="InterPro" id="IPR011645">
    <property type="entry name" value="HNOB_dom_associated"/>
</dbReference>